<dbReference type="Pfam" id="PF01565">
    <property type="entry name" value="FAD_binding_4"/>
    <property type="match status" value="1"/>
</dbReference>
<organism evidence="7 8">
    <name type="scientific">Paraphoma chrysanthemicola</name>
    <dbReference type="NCBI Taxonomy" id="798071"/>
    <lineage>
        <taxon>Eukaryota</taxon>
        <taxon>Fungi</taxon>
        <taxon>Dikarya</taxon>
        <taxon>Ascomycota</taxon>
        <taxon>Pezizomycotina</taxon>
        <taxon>Dothideomycetes</taxon>
        <taxon>Pleosporomycetidae</taxon>
        <taxon>Pleosporales</taxon>
        <taxon>Pleosporineae</taxon>
        <taxon>Phaeosphaeriaceae</taxon>
        <taxon>Paraphoma</taxon>
    </lineage>
</organism>
<dbReference type="OrthoDB" id="9983560at2759"/>
<dbReference type="GO" id="GO:0016491">
    <property type="term" value="F:oxidoreductase activity"/>
    <property type="evidence" value="ECO:0007669"/>
    <property type="project" value="UniProtKB-KW"/>
</dbReference>
<evidence type="ECO:0000256" key="3">
    <source>
        <dbReference type="ARBA" id="ARBA00022630"/>
    </source>
</evidence>
<gene>
    <name evidence="7" type="ORF">FB567DRAFT_564022</name>
</gene>
<dbReference type="InterPro" id="IPR012951">
    <property type="entry name" value="BBE"/>
</dbReference>
<evidence type="ECO:0000259" key="6">
    <source>
        <dbReference type="PROSITE" id="PS51387"/>
    </source>
</evidence>
<dbReference type="PANTHER" id="PTHR42973">
    <property type="entry name" value="BINDING OXIDOREDUCTASE, PUTATIVE (AFU_ORTHOLOGUE AFUA_1G17690)-RELATED"/>
    <property type="match status" value="1"/>
</dbReference>
<dbReference type="InterPro" id="IPR050416">
    <property type="entry name" value="FAD-linked_Oxidoreductase"/>
</dbReference>
<dbReference type="InterPro" id="IPR016169">
    <property type="entry name" value="FAD-bd_PCMH_sub2"/>
</dbReference>
<keyword evidence="5" id="KW-0560">Oxidoreductase</keyword>
<dbReference type="PANTHER" id="PTHR42973:SF39">
    <property type="entry name" value="FAD-BINDING PCMH-TYPE DOMAIN-CONTAINING PROTEIN"/>
    <property type="match status" value="1"/>
</dbReference>
<keyword evidence="8" id="KW-1185">Reference proteome</keyword>
<dbReference type="Pfam" id="PF08031">
    <property type="entry name" value="BBE"/>
    <property type="match status" value="1"/>
</dbReference>
<evidence type="ECO:0000256" key="4">
    <source>
        <dbReference type="ARBA" id="ARBA00022827"/>
    </source>
</evidence>
<evidence type="ECO:0000256" key="5">
    <source>
        <dbReference type="ARBA" id="ARBA00023002"/>
    </source>
</evidence>
<reference evidence="7" key="1">
    <citation type="journal article" date="2021" name="Nat. Commun.">
        <title>Genetic determinants of endophytism in the Arabidopsis root mycobiome.</title>
        <authorList>
            <person name="Mesny F."/>
            <person name="Miyauchi S."/>
            <person name="Thiergart T."/>
            <person name="Pickel B."/>
            <person name="Atanasova L."/>
            <person name="Karlsson M."/>
            <person name="Huettel B."/>
            <person name="Barry K.W."/>
            <person name="Haridas S."/>
            <person name="Chen C."/>
            <person name="Bauer D."/>
            <person name="Andreopoulos W."/>
            <person name="Pangilinan J."/>
            <person name="LaButti K."/>
            <person name="Riley R."/>
            <person name="Lipzen A."/>
            <person name="Clum A."/>
            <person name="Drula E."/>
            <person name="Henrissat B."/>
            <person name="Kohler A."/>
            <person name="Grigoriev I.V."/>
            <person name="Martin F.M."/>
            <person name="Hacquard S."/>
        </authorList>
    </citation>
    <scope>NUCLEOTIDE SEQUENCE</scope>
    <source>
        <strain evidence="7">MPI-SDFR-AT-0120</strain>
    </source>
</reference>
<proteinExistence type="inferred from homology"/>
<evidence type="ECO:0000313" key="8">
    <source>
        <dbReference type="Proteomes" id="UP000813461"/>
    </source>
</evidence>
<dbReference type="SUPFAM" id="SSF56176">
    <property type="entry name" value="FAD-binding/transporter-associated domain-like"/>
    <property type="match status" value="1"/>
</dbReference>
<feature type="domain" description="FAD-binding PCMH-type" evidence="6">
    <location>
        <begin position="126"/>
        <end position="308"/>
    </location>
</feature>
<name>A0A8K0QW09_9PLEO</name>
<dbReference type="AlphaFoldDB" id="A0A8K0QW09"/>
<dbReference type="InterPro" id="IPR016166">
    <property type="entry name" value="FAD-bd_PCMH"/>
</dbReference>
<dbReference type="EMBL" id="JAGMVJ010000021">
    <property type="protein sequence ID" value="KAH7074287.1"/>
    <property type="molecule type" value="Genomic_DNA"/>
</dbReference>
<evidence type="ECO:0000256" key="1">
    <source>
        <dbReference type="ARBA" id="ARBA00001974"/>
    </source>
</evidence>
<dbReference type="InterPro" id="IPR036318">
    <property type="entry name" value="FAD-bd_PCMH-like_sf"/>
</dbReference>
<keyword evidence="4" id="KW-0274">FAD</keyword>
<dbReference type="PROSITE" id="PS51387">
    <property type="entry name" value="FAD_PCMH"/>
    <property type="match status" value="1"/>
</dbReference>
<keyword evidence="3" id="KW-0285">Flavoprotein</keyword>
<dbReference type="GO" id="GO:0071949">
    <property type="term" value="F:FAD binding"/>
    <property type="evidence" value="ECO:0007669"/>
    <property type="project" value="InterPro"/>
</dbReference>
<sequence>MKFESILYSYLSTSYFLSSATAQDCKCDPRSKCWPSDSEWSSLNKTLGGALIRGVPPGSVCYPDQPNYNAEACAFVASQWFNSTWHATDPVSVDYPIWTNNSCNPIWPNGTSITGDPAAGTRGCSLGAYPTFVVKATAPKQIGAALKWAGERNVRVIVKSTGHSYPGRSIGYGSLSIWTHHFRGIEYIEKFKPTSCPVDKPLQAARVAAGHTGIEVQAEMAKHNAIIVTGSNPDVGIVGWMTGGGHGPLSTTYGMGADNLLEATIVTPDGRVLTANPCQNTEIFFAFRGGGGGTYGVVTEVVVRAFPTPKTTAHTFQMVSISANASADYYAFLGFIHVEMKRLKEGGMQGYYFIAGPPIAPSLGFLWYFHLYDKPVGTVEKLMAPVEAYLKARPHLFAYEQNITHADTYYDDFKYTTNELVAQGGSAYGSRLLSADSLANANLTAKVLAEIGPTADASKPNAPVTNPLLLGHLIASPNTPSYYPNVISMNPAWRNTLSSFLVVSMWPDGVPQSLIDTVYQDLTNNKIAALRKLSPNTGAYFNEADSYEPDWQQSFFGKNYQKLLGVKRKYDPNNVLWCRKCVGSEALIEQKDGRLCKAR</sequence>
<evidence type="ECO:0000256" key="2">
    <source>
        <dbReference type="ARBA" id="ARBA00005466"/>
    </source>
</evidence>
<evidence type="ECO:0000313" key="7">
    <source>
        <dbReference type="EMBL" id="KAH7074287.1"/>
    </source>
</evidence>
<comment type="caution">
    <text evidence="7">The sequence shown here is derived from an EMBL/GenBank/DDBJ whole genome shotgun (WGS) entry which is preliminary data.</text>
</comment>
<accession>A0A8K0QW09</accession>
<dbReference type="Proteomes" id="UP000813461">
    <property type="component" value="Unassembled WGS sequence"/>
</dbReference>
<protein>
    <recommendedName>
        <fullName evidence="6">FAD-binding PCMH-type domain-containing protein</fullName>
    </recommendedName>
</protein>
<comment type="similarity">
    <text evidence="2">Belongs to the oxygen-dependent FAD-linked oxidoreductase family.</text>
</comment>
<dbReference type="Gene3D" id="3.30.465.10">
    <property type="match status" value="2"/>
</dbReference>
<dbReference type="InterPro" id="IPR006094">
    <property type="entry name" value="Oxid_FAD_bind_N"/>
</dbReference>
<comment type="cofactor">
    <cofactor evidence="1">
        <name>FAD</name>
        <dbReference type="ChEBI" id="CHEBI:57692"/>
    </cofactor>
</comment>